<accession>A0A645F8A0</accession>
<feature type="compositionally biased region" description="Basic and acidic residues" evidence="1">
    <location>
        <begin position="57"/>
        <end position="70"/>
    </location>
</feature>
<comment type="caution">
    <text evidence="2">The sequence shown here is derived from an EMBL/GenBank/DDBJ whole genome shotgun (WGS) entry which is preliminary data.</text>
</comment>
<evidence type="ECO:0000313" key="2">
    <source>
        <dbReference type="EMBL" id="MPN10130.1"/>
    </source>
</evidence>
<gene>
    <name evidence="2" type="ORF">SDC9_157425</name>
</gene>
<protein>
    <submittedName>
        <fullName evidence="2">Uncharacterized protein</fullName>
    </submittedName>
</protein>
<feature type="region of interest" description="Disordered" evidence="1">
    <location>
        <begin position="112"/>
        <end position="131"/>
    </location>
</feature>
<feature type="region of interest" description="Disordered" evidence="1">
    <location>
        <begin position="57"/>
        <end position="80"/>
    </location>
</feature>
<proteinExistence type="predicted"/>
<dbReference type="EMBL" id="VSSQ01056274">
    <property type="protein sequence ID" value="MPN10130.1"/>
    <property type="molecule type" value="Genomic_DNA"/>
</dbReference>
<dbReference type="AlphaFoldDB" id="A0A645F8A0"/>
<sequence length="131" mass="15248">MCKQDAAQHHFFAYFLRAGFHHHHGVLGAGHHQVQQALFTLLAVRVQDIFAVHIPYHDRPGRPRKGDARNTQRNGGTDHPVYIRRDIVVHRKHGRDHLHVVEIALWKQRTNGPVDQTRRQDRLFGRPSFPL</sequence>
<name>A0A645F8A0_9ZZZZ</name>
<reference evidence="2" key="1">
    <citation type="submission" date="2019-08" db="EMBL/GenBank/DDBJ databases">
        <authorList>
            <person name="Kucharzyk K."/>
            <person name="Murdoch R.W."/>
            <person name="Higgins S."/>
            <person name="Loffler F."/>
        </authorList>
    </citation>
    <scope>NUCLEOTIDE SEQUENCE</scope>
</reference>
<evidence type="ECO:0000256" key="1">
    <source>
        <dbReference type="SAM" id="MobiDB-lite"/>
    </source>
</evidence>
<organism evidence="2">
    <name type="scientific">bioreactor metagenome</name>
    <dbReference type="NCBI Taxonomy" id="1076179"/>
    <lineage>
        <taxon>unclassified sequences</taxon>
        <taxon>metagenomes</taxon>
        <taxon>ecological metagenomes</taxon>
    </lineage>
</organism>